<dbReference type="EMBL" id="JAWCUA010000007">
    <property type="protein sequence ID" value="MDU0112697.1"/>
    <property type="molecule type" value="Genomic_DNA"/>
</dbReference>
<gene>
    <name evidence="1" type="ORF">RT723_06705</name>
</gene>
<comment type="caution">
    <text evidence="1">The sequence shown here is derived from an EMBL/GenBank/DDBJ whole genome shotgun (WGS) entry which is preliminary data.</text>
</comment>
<proteinExistence type="predicted"/>
<reference evidence="1 2" key="1">
    <citation type="submission" date="2023-10" db="EMBL/GenBank/DDBJ databases">
        <title>Psychrosphaera aquimaarina strain SW33 isolated from seawater.</title>
        <authorList>
            <person name="Bayburt H."/>
            <person name="Kim J.M."/>
            <person name="Choi B.J."/>
            <person name="Jeon C.O."/>
        </authorList>
    </citation>
    <scope>NUCLEOTIDE SEQUENCE [LARGE SCALE GENOMIC DNA]</scope>
    <source>
        <strain evidence="1 2">KCTC 52743</strain>
    </source>
</reference>
<accession>A0ABU3QZ40</accession>
<keyword evidence="2" id="KW-1185">Reference proteome</keyword>
<dbReference type="Proteomes" id="UP001257914">
    <property type="component" value="Unassembled WGS sequence"/>
</dbReference>
<organism evidence="1 2">
    <name type="scientific">Psychrosphaera aquimarina</name>
    <dbReference type="NCBI Taxonomy" id="2044854"/>
    <lineage>
        <taxon>Bacteria</taxon>
        <taxon>Pseudomonadati</taxon>
        <taxon>Pseudomonadota</taxon>
        <taxon>Gammaproteobacteria</taxon>
        <taxon>Alteromonadales</taxon>
        <taxon>Pseudoalteromonadaceae</taxon>
        <taxon>Psychrosphaera</taxon>
    </lineage>
</organism>
<dbReference type="RefSeq" id="WP_315946409.1">
    <property type="nucleotide sequence ID" value="NZ_JAWCUA010000007.1"/>
</dbReference>
<evidence type="ECO:0000313" key="2">
    <source>
        <dbReference type="Proteomes" id="UP001257914"/>
    </source>
</evidence>
<sequence>MSILNQLSSLFSNNVSQTPYNQHSQNTASKLDNTVTNNTASSLTSHHYGDSVTISNTAKSILSSDQRDDNSVTMNTNKGYKKLDLDDYVLPPQGNEGVKGLNDVVFLLPSQDNVDAITEHLSKKMPQFLKDNNIPEPPSTIQYDNLGQIQLPHDYPYAAQFKQALEEKPAMARELHTVNALASHVNEMKKLTPFNEEFSQAKSLSEQNLIAKKYQHLLNDNRENDIILLNFDTDGKLSISAEKAT</sequence>
<name>A0ABU3QZ40_9GAMM</name>
<evidence type="ECO:0000313" key="1">
    <source>
        <dbReference type="EMBL" id="MDU0112697.1"/>
    </source>
</evidence>
<protein>
    <submittedName>
        <fullName evidence="1">Uncharacterized protein</fullName>
    </submittedName>
</protein>